<accession>A0A3Q3A3G9</accession>
<dbReference type="PANTHER" id="PTHR23239:SF349">
    <property type="entry name" value="KERATIN, TYPE I CYTOSKELETAL 18"/>
    <property type="match status" value="1"/>
</dbReference>
<dbReference type="Ensembl" id="ENSKMAT00000010517.1">
    <property type="protein sequence ID" value="ENSKMAP00000010355.1"/>
    <property type="gene ID" value="ENSKMAG00000007787.1"/>
</dbReference>
<dbReference type="SMART" id="SM01391">
    <property type="entry name" value="Filament"/>
    <property type="match status" value="1"/>
</dbReference>
<dbReference type="GeneID" id="108233007"/>
<dbReference type="Pfam" id="PF00038">
    <property type="entry name" value="Filament"/>
    <property type="match status" value="1"/>
</dbReference>
<evidence type="ECO:0000256" key="2">
    <source>
        <dbReference type="ARBA" id="ARBA00022744"/>
    </source>
</evidence>
<dbReference type="GO" id="GO:0005198">
    <property type="term" value="F:structural molecule activity"/>
    <property type="evidence" value="ECO:0007669"/>
    <property type="project" value="InterPro"/>
</dbReference>
<dbReference type="PANTHER" id="PTHR23239">
    <property type="entry name" value="INTERMEDIATE FILAMENT"/>
    <property type="match status" value="1"/>
</dbReference>
<dbReference type="OrthoDB" id="2441647at2759"/>
<feature type="coiled-coil region" evidence="7">
    <location>
        <begin position="327"/>
        <end position="382"/>
    </location>
</feature>
<keyword evidence="10" id="KW-1185">Reference proteome</keyword>
<dbReference type="InterPro" id="IPR039008">
    <property type="entry name" value="IF_rod_dom"/>
</dbReference>
<feature type="coiled-coil region" evidence="7">
    <location>
        <begin position="82"/>
        <end position="116"/>
    </location>
</feature>
<dbReference type="PRINTS" id="PR01248">
    <property type="entry name" value="TYPE1KERATIN"/>
</dbReference>
<dbReference type="GO" id="GO:0045104">
    <property type="term" value="P:intermediate filament cytoskeleton organization"/>
    <property type="evidence" value="ECO:0007669"/>
    <property type="project" value="TreeGrafter"/>
</dbReference>
<evidence type="ECO:0000259" key="8">
    <source>
        <dbReference type="PROSITE" id="PS51842"/>
    </source>
</evidence>
<dbReference type="AlphaFoldDB" id="A0A3Q3A3G9"/>
<protein>
    <submittedName>
        <fullName evidence="9">Keratin 18a, tandem duplicate 2</fullName>
    </submittedName>
</protein>
<evidence type="ECO:0000256" key="4">
    <source>
        <dbReference type="ARBA" id="ARBA00023054"/>
    </source>
</evidence>
<evidence type="ECO:0000256" key="5">
    <source>
        <dbReference type="ARBA" id="ARBA00037340"/>
    </source>
</evidence>
<evidence type="ECO:0000256" key="3">
    <source>
        <dbReference type="ARBA" id="ARBA00022754"/>
    </source>
</evidence>
<comment type="function">
    <text evidence="5">When phosphorylated, plays a role in filament reorganization.</text>
</comment>
<dbReference type="RefSeq" id="XP_017266654.1">
    <property type="nucleotide sequence ID" value="XM_017411165.2"/>
</dbReference>
<organism evidence="9 10">
    <name type="scientific">Kryptolebias marmoratus</name>
    <name type="common">Mangrove killifish</name>
    <name type="synonym">Rivulus marmoratus</name>
    <dbReference type="NCBI Taxonomy" id="37003"/>
    <lineage>
        <taxon>Eukaryota</taxon>
        <taxon>Metazoa</taxon>
        <taxon>Chordata</taxon>
        <taxon>Craniata</taxon>
        <taxon>Vertebrata</taxon>
        <taxon>Euteleostomi</taxon>
        <taxon>Actinopterygii</taxon>
        <taxon>Neopterygii</taxon>
        <taxon>Teleostei</taxon>
        <taxon>Neoteleostei</taxon>
        <taxon>Acanthomorphata</taxon>
        <taxon>Ovalentaria</taxon>
        <taxon>Atherinomorphae</taxon>
        <taxon>Cyprinodontiformes</taxon>
        <taxon>Rivulidae</taxon>
        <taxon>Kryptolebias</taxon>
    </lineage>
</organism>
<evidence type="ECO:0000313" key="10">
    <source>
        <dbReference type="Proteomes" id="UP000264800"/>
    </source>
</evidence>
<dbReference type="Gene3D" id="1.20.5.500">
    <property type="entry name" value="Single helix bin"/>
    <property type="match status" value="1"/>
</dbReference>
<reference evidence="9" key="2">
    <citation type="submission" date="2025-09" db="UniProtKB">
        <authorList>
            <consortium name="Ensembl"/>
        </authorList>
    </citation>
    <scope>IDENTIFICATION</scope>
</reference>
<dbReference type="GeneTree" id="ENSGT00940000163961"/>
<feature type="domain" description="IF rod" evidence="8">
    <location>
        <begin position="78"/>
        <end position="390"/>
    </location>
</feature>
<dbReference type="Gene3D" id="1.20.5.1160">
    <property type="entry name" value="Vasodilator-stimulated phosphoprotein"/>
    <property type="match status" value="1"/>
</dbReference>
<dbReference type="InterPro" id="IPR002957">
    <property type="entry name" value="Keratin_I"/>
</dbReference>
<dbReference type="GO" id="GO:0045095">
    <property type="term" value="C:keratin filament"/>
    <property type="evidence" value="ECO:0007669"/>
    <property type="project" value="TreeGrafter"/>
</dbReference>
<dbReference type="PROSITE" id="PS51842">
    <property type="entry name" value="IF_ROD_2"/>
    <property type="match status" value="1"/>
</dbReference>
<dbReference type="SUPFAM" id="SSF64593">
    <property type="entry name" value="Intermediate filament protein, coiled coil region"/>
    <property type="match status" value="2"/>
</dbReference>
<keyword evidence="3" id="KW-0403">Intermediate filament</keyword>
<dbReference type="OMA" id="KIRTDIQ"/>
<keyword evidence="2" id="KW-0416">Keratin</keyword>
<dbReference type="FunFam" id="1.20.5.170:FF:000002">
    <property type="entry name" value="Type I keratin KA11"/>
    <property type="match status" value="1"/>
</dbReference>
<reference evidence="9" key="1">
    <citation type="submission" date="2025-08" db="UniProtKB">
        <authorList>
            <consortium name="Ensembl"/>
        </authorList>
    </citation>
    <scope>IDENTIFICATION</scope>
</reference>
<proteinExistence type="predicted"/>
<dbReference type="Proteomes" id="UP000264800">
    <property type="component" value="Unplaced"/>
</dbReference>
<dbReference type="STRING" id="37003.ENSKMAP00000010355"/>
<evidence type="ECO:0000256" key="6">
    <source>
        <dbReference type="ARBA" id="ARBA00038630"/>
    </source>
</evidence>
<evidence type="ECO:0000313" key="9">
    <source>
        <dbReference type="Ensembl" id="ENSKMAP00000010355.1"/>
    </source>
</evidence>
<name>A0A3Q3A3G9_KRYMA</name>
<evidence type="ECO:0000256" key="1">
    <source>
        <dbReference type="ARBA" id="ARBA00022553"/>
    </source>
</evidence>
<evidence type="ECO:0000256" key="7">
    <source>
        <dbReference type="SAM" id="Coils"/>
    </source>
</evidence>
<dbReference type="Gene3D" id="1.20.5.170">
    <property type="match status" value="1"/>
</dbReference>
<dbReference type="KEGG" id="kmr:108233007"/>
<comment type="subunit">
    <text evidence="6">Heterotetramer of two type I and two type II keratins. Keratin-18 associates with keratin-8.</text>
</comment>
<keyword evidence="1" id="KW-0597">Phosphoprotein</keyword>
<keyword evidence="4 7" id="KW-0175">Coiled coil</keyword>
<sequence length="432" mass="48445">MELQIKRQSSQNLGFSGYSGRPLQMERSYAHSVSGGAGGHGTKISTASFGSRVGSGFGGGFDYQSSGAGAGALAIGNEKVALQHLNDRLATYLETVRSLEKANKTLEIKIRETIEKRGPLEGRDYSKYNAIIADLRAKIFDMVKTNAHLAIALDNARLASEDFKMKMEYEMSMRQMVEADVARLRKILDDTNVIRLHLEGDIESLKEELITLKKNHDVDVAELRDQIALAGVRVDVDAPKGQDLAKIMEEMRAKYERIALKNQEDLKAWHESQITEVQVQVTESSSALKDATSVMSETRRKYQALDIDLQSALSMKASLEATLRDIEMRYNMELEKYNALIMRLQDELTQIRTDIQQNTREYELLLNIKVKLEAEIAEYRRLLDGGTDLKLEDAIDQKSIQTKVVTFTQTLVDGKVVSESKNVKSSDKVEVS</sequence>